<protein>
    <submittedName>
        <fullName evidence="9">Putative aldouronate transport system permease protein</fullName>
    </submittedName>
</protein>
<comment type="subcellular location">
    <subcellularLocation>
        <location evidence="1 7">Cell membrane</location>
        <topology evidence="1 7">Multi-pass membrane protein</topology>
    </subcellularLocation>
</comment>
<dbReference type="CDD" id="cd06261">
    <property type="entry name" value="TM_PBP2"/>
    <property type="match status" value="1"/>
</dbReference>
<dbReference type="EMBL" id="JACHXW010000006">
    <property type="protein sequence ID" value="MBB3152326.1"/>
    <property type="molecule type" value="Genomic_DNA"/>
</dbReference>
<evidence type="ECO:0000256" key="4">
    <source>
        <dbReference type="ARBA" id="ARBA00022692"/>
    </source>
</evidence>
<dbReference type="GO" id="GO:0005886">
    <property type="term" value="C:plasma membrane"/>
    <property type="evidence" value="ECO:0007669"/>
    <property type="project" value="UniProtKB-SubCell"/>
</dbReference>
<accession>A0A7W5C705</accession>
<keyword evidence="2 7" id="KW-0813">Transport</keyword>
<feature type="transmembrane region" description="Helical" evidence="7">
    <location>
        <begin position="112"/>
        <end position="134"/>
    </location>
</feature>
<keyword evidence="4 7" id="KW-0812">Transmembrane</keyword>
<dbReference type="InterPro" id="IPR035906">
    <property type="entry name" value="MetI-like_sf"/>
</dbReference>
<reference evidence="9 10" key="1">
    <citation type="submission" date="2020-08" db="EMBL/GenBank/DDBJ databases">
        <title>Genomic Encyclopedia of Type Strains, Phase III (KMG-III): the genomes of soil and plant-associated and newly described type strains.</title>
        <authorList>
            <person name="Whitman W."/>
        </authorList>
    </citation>
    <scope>NUCLEOTIDE SEQUENCE [LARGE SCALE GENOMIC DNA]</scope>
    <source>
        <strain evidence="9 10">CECT 8234</strain>
    </source>
</reference>
<dbReference type="GO" id="GO:0055085">
    <property type="term" value="P:transmembrane transport"/>
    <property type="evidence" value="ECO:0007669"/>
    <property type="project" value="InterPro"/>
</dbReference>
<sequence length="294" mass="33199">MKGTTWGDRLFDGFNYTLLAILGFITIYPFINLFAISLNDALDSLRGGIYFLPRKFSLLNYQIIFEQGDLLRATIMSVTRTVVGTVCGVLATVMVSYTLSRKEFVLRKPLNLILVFTLFINAGLLPSYMLIVNLNLMNNFAVYILPLLISAYNIIIVRSYFEQIPDGMVESAKIDGASDYQILFRVIIPVSMPVIATITLFIAVMHWNSWFDNYLYTSGNKELNLLQLELMKILLTSVNEVANSSNPTNSDALKTNPDAIRAAMTIIVTMPILFVYPFLQRYFVKGIMVASMKE</sequence>
<comment type="caution">
    <text evidence="9">The sequence shown here is derived from an EMBL/GenBank/DDBJ whole genome shotgun (WGS) entry which is preliminary data.</text>
</comment>
<evidence type="ECO:0000313" key="10">
    <source>
        <dbReference type="Proteomes" id="UP000518605"/>
    </source>
</evidence>
<evidence type="ECO:0000256" key="5">
    <source>
        <dbReference type="ARBA" id="ARBA00022989"/>
    </source>
</evidence>
<dbReference type="AlphaFoldDB" id="A0A7W5C705"/>
<evidence type="ECO:0000256" key="1">
    <source>
        <dbReference type="ARBA" id="ARBA00004651"/>
    </source>
</evidence>
<feature type="transmembrane region" description="Helical" evidence="7">
    <location>
        <begin position="182"/>
        <end position="207"/>
    </location>
</feature>
<keyword evidence="6 7" id="KW-0472">Membrane</keyword>
<feature type="transmembrane region" description="Helical" evidence="7">
    <location>
        <begin position="259"/>
        <end position="279"/>
    </location>
</feature>
<evidence type="ECO:0000256" key="3">
    <source>
        <dbReference type="ARBA" id="ARBA00022475"/>
    </source>
</evidence>
<feature type="transmembrane region" description="Helical" evidence="7">
    <location>
        <begin position="140"/>
        <end position="161"/>
    </location>
</feature>
<dbReference type="RefSeq" id="WP_183562183.1">
    <property type="nucleotide sequence ID" value="NZ_CBCSLB010000005.1"/>
</dbReference>
<gene>
    <name evidence="9" type="ORF">FHS16_002376</name>
</gene>
<evidence type="ECO:0000256" key="2">
    <source>
        <dbReference type="ARBA" id="ARBA00022448"/>
    </source>
</evidence>
<proteinExistence type="inferred from homology"/>
<keyword evidence="5 7" id="KW-1133">Transmembrane helix</keyword>
<keyword evidence="10" id="KW-1185">Reference proteome</keyword>
<keyword evidence="3" id="KW-1003">Cell membrane</keyword>
<dbReference type="PROSITE" id="PS50928">
    <property type="entry name" value="ABC_TM1"/>
    <property type="match status" value="1"/>
</dbReference>
<dbReference type="InterPro" id="IPR000515">
    <property type="entry name" value="MetI-like"/>
</dbReference>
<evidence type="ECO:0000256" key="6">
    <source>
        <dbReference type="ARBA" id="ARBA00023136"/>
    </source>
</evidence>
<dbReference type="Proteomes" id="UP000518605">
    <property type="component" value="Unassembled WGS sequence"/>
</dbReference>
<evidence type="ECO:0000259" key="8">
    <source>
        <dbReference type="PROSITE" id="PS50928"/>
    </source>
</evidence>
<dbReference type="Pfam" id="PF00528">
    <property type="entry name" value="BPD_transp_1"/>
    <property type="match status" value="1"/>
</dbReference>
<feature type="transmembrane region" description="Helical" evidence="7">
    <location>
        <begin position="16"/>
        <end position="36"/>
    </location>
</feature>
<feature type="domain" description="ABC transmembrane type-1" evidence="8">
    <location>
        <begin position="70"/>
        <end position="279"/>
    </location>
</feature>
<dbReference type="PANTHER" id="PTHR43744:SF9">
    <property type="entry name" value="POLYGALACTURONAN_RHAMNOGALACTURONAN TRANSPORT SYSTEM PERMEASE PROTEIN YTCP"/>
    <property type="match status" value="1"/>
</dbReference>
<dbReference type="PANTHER" id="PTHR43744">
    <property type="entry name" value="ABC TRANSPORTER PERMEASE PROTEIN MG189-RELATED-RELATED"/>
    <property type="match status" value="1"/>
</dbReference>
<evidence type="ECO:0000256" key="7">
    <source>
        <dbReference type="RuleBase" id="RU363032"/>
    </source>
</evidence>
<evidence type="ECO:0000313" key="9">
    <source>
        <dbReference type="EMBL" id="MBB3152326.1"/>
    </source>
</evidence>
<feature type="transmembrane region" description="Helical" evidence="7">
    <location>
        <begin position="81"/>
        <end position="100"/>
    </location>
</feature>
<name>A0A7W5C705_9BACL</name>
<dbReference type="SUPFAM" id="SSF161098">
    <property type="entry name" value="MetI-like"/>
    <property type="match status" value="1"/>
</dbReference>
<dbReference type="Gene3D" id="1.10.3720.10">
    <property type="entry name" value="MetI-like"/>
    <property type="match status" value="1"/>
</dbReference>
<organism evidence="9 10">
    <name type="scientific">Paenibacillus endophyticus</name>
    <dbReference type="NCBI Taxonomy" id="1294268"/>
    <lineage>
        <taxon>Bacteria</taxon>
        <taxon>Bacillati</taxon>
        <taxon>Bacillota</taxon>
        <taxon>Bacilli</taxon>
        <taxon>Bacillales</taxon>
        <taxon>Paenibacillaceae</taxon>
        <taxon>Paenibacillus</taxon>
    </lineage>
</organism>
<comment type="similarity">
    <text evidence="7">Belongs to the binding-protein-dependent transport system permease family.</text>
</comment>